<gene>
    <name evidence="9" type="ORF">SAMN04487995_0121</name>
</gene>
<evidence type="ECO:0000259" key="8">
    <source>
        <dbReference type="PROSITE" id="PS50113"/>
    </source>
</evidence>
<keyword evidence="3" id="KW-0597">Phosphoprotein</keyword>
<keyword evidence="10" id="KW-1185">Reference proteome</keyword>
<dbReference type="InterPro" id="IPR000700">
    <property type="entry name" value="PAS-assoc_C"/>
</dbReference>
<evidence type="ECO:0000256" key="2">
    <source>
        <dbReference type="ARBA" id="ARBA00012438"/>
    </source>
</evidence>
<evidence type="ECO:0000256" key="5">
    <source>
        <dbReference type="ARBA" id="ARBA00022777"/>
    </source>
</evidence>
<feature type="domain" description="Histidine kinase" evidence="7">
    <location>
        <begin position="327"/>
        <end position="537"/>
    </location>
</feature>
<dbReference type="InterPro" id="IPR058544">
    <property type="entry name" value="ETR1_N"/>
</dbReference>
<dbReference type="AlphaFoldDB" id="A0A1H6Q0M5"/>
<dbReference type="SUPFAM" id="SSF55874">
    <property type="entry name" value="ATPase domain of HSP90 chaperone/DNA topoisomerase II/histidine kinase"/>
    <property type="match status" value="1"/>
</dbReference>
<reference evidence="9 10" key="1">
    <citation type="submission" date="2016-10" db="EMBL/GenBank/DDBJ databases">
        <authorList>
            <person name="de Groot N.N."/>
        </authorList>
    </citation>
    <scope>NUCLEOTIDE SEQUENCE [LARGE SCALE GENOMIC DNA]</scope>
    <source>
        <strain evidence="9 10">DSM 19938</strain>
    </source>
</reference>
<accession>A0A1H6Q0M5</accession>
<dbReference type="SMART" id="SM00387">
    <property type="entry name" value="HATPase_c"/>
    <property type="match status" value="1"/>
</dbReference>
<feature type="transmembrane region" description="Helical" evidence="6">
    <location>
        <begin position="133"/>
        <end position="151"/>
    </location>
</feature>
<evidence type="ECO:0000256" key="3">
    <source>
        <dbReference type="ARBA" id="ARBA00022553"/>
    </source>
</evidence>
<name>A0A1H6Q0M5_9BACT</name>
<dbReference type="Gene3D" id="3.30.565.10">
    <property type="entry name" value="Histidine kinase-like ATPase, C-terminal domain"/>
    <property type="match status" value="1"/>
</dbReference>
<evidence type="ECO:0000313" key="10">
    <source>
        <dbReference type="Proteomes" id="UP000199532"/>
    </source>
</evidence>
<sequence>MIIILEYPELVKTKPHDCIAVCGKVHNVAIANSSLPRQVTGFFTDIFNTSSWPARWHCGEWTDFHGWLYILSDLGIWAAYFAIPLLLLRLVGKIKDTPFYKVILLFMAFIMMCGLTHLIDAIIFWWPAYRLSALIRFITAIISITTVYKLYQNLPLILSLRTVRELEAEIKKRRIVEERLAGSEFLLAEAERISRVGGWEQDLLSNKFTWSKTALDIIELPAVAKVDNISLLDYFDEQDKPLLSAAFEGGRKDGVKWDIELLLNTYTDRKIWVRISGEPLYNRGGKVVKVRGILMDIDRYKTTELALNKSLEITSKNNGQLKNFTHILSHNIRNHASNLQLISSLVNNEKLDAENAELFGMIKNVSQGLDATLEDLSQALKIKESVMVSELLDFRKITDKTLGILESDINVKHAEIVCTFEVEKVLFPRIYLESILLNLISNAIKYRKPLVNPSIHLLSYKNEDGCTVLECRDNGLGIDLNLHGQKIFGLYKTFHDHKDAHGVGLFLVKTQIESQGGRIELESALGEGSTFKIIFNE</sequence>
<dbReference type="InterPro" id="IPR003594">
    <property type="entry name" value="HATPase_dom"/>
</dbReference>
<comment type="catalytic activity">
    <reaction evidence="1">
        <text>ATP + protein L-histidine = ADP + protein N-phospho-L-histidine.</text>
        <dbReference type="EC" id="2.7.13.3"/>
    </reaction>
</comment>
<keyword evidence="6" id="KW-0812">Transmembrane</keyword>
<dbReference type="RefSeq" id="WP_090330736.1">
    <property type="nucleotide sequence ID" value="NZ_FNXY01000001.1"/>
</dbReference>
<dbReference type="OrthoDB" id="890870at2"/>
<dbReference type="InterPro" id="IPR005467">
    <property type="entry name" value="His_kinase_dom"/>
</dbReference>
<dbReference type="InterPro" id="IPR004358">
    <property type="entry name" value="Sig_transdc_His_kin-like_C"/>
</dbReference>
<organism evidence="9 10">
    <name type="scientific">Dyadobacter koreensis</name>
    <dbReference type="NCBI Taxonomy" id="408657"/>
    <lineage>
        <taxon>Bacteria</taxon>
        <taxon>Pseudomonadati</taxon>
        <taxon>Bacteroidota</taxon>
        <taxon>Cytophagia</taxon>
        <taxon>Cytophagales</taxon>
        <taxon>Spirosomataceae</taxon>
        <taxon>Dyadobacter</taxon>
    </lineage>
</organism>
<dbReference type="PANTHER" id="PTHR43304:SF1">
    <property type="entry name" value="PAC DOMAIN-CONTAINING PROTEIN"/>
    <property type="match status" value="1"/>
</dbReference>
<evidence type="ECO:0000256" key="6">
    <source>
        <dbReference type="SAM" id="Phobius"/>
    </source>
</evidence>
<dbReference type="PRINTS" id="PR00344">
    <property type="entry name" value="BCTRLSENSOR"/>
</dbReference>
<dbReference type="PROSITE" id="PS50113">
    <property type="entry name" value="PAC"/>
    <property type="match status" value="1"/>
</dbReference>
<dbReference type="PROSITE" id="PS50109">
    <property type="entry name" value="HIS_KIN"/>
    <property type="match status" value="1"/>
</dbReference>
<dbReference type="InterPro" id="IPR052162">
    <property type="entry name" value="Sensor_kinase/Photoreceptor"/>
</dbReference>
<evidence type="ECO:0000259" key="7">
    <source>
        <dbReference type="PROSITE" id="PS50109"/>
    </source>
</evidence>
<keyword evidence="6" id="KW-0472">Membrane</keyword>
<dbReference type="Pfam" id="PF25487">
    <property type="entry name" value="ETR1_N"/>
    <property type="match status" value="1"/>
</dbReference>
<evidence type="ECO:0000256" key="4">
    <source>
        <dbReference type="ARBA" id="ARBA00022679"/>
    </source>
</evidence>
<dbReference type="SUPFAM" id="SSF55785">
    <property type="entry name" value="PYP-like sensor domain (PAS domain)"/>
    <property type="match status" value="1"/>
</dbReference>
<dbReference type="Gene3D" id="3.30.450.20">
    <property type="entry name" value="PAS domain"/>
    <property type="match status" value="1"/>
</dbReference>
<dbReference type="CDD" id="cd00130">
    <property type="entry name" value="PAS"/>
    <property type="match status" value="1"/>
</dbReference>
<dbReference type="EC" id="2.7.13.3" evidence="2"/>
<feature type="transmembrane region" description="Helical" evidence="6">
    <location>
        <begin position="66"/>
        <end position="90"/>
    </location>
</feature>
<dbReference type="Pfam" id="PF02518">
    <property type="entry name" value="HATPase_c"/>
    <property type="match status" value="1"/>
</dbReference>
<keyword evidence="5 9" id="KW-0418">Kinase</keyword>
<dbReference type="InterPro" id="IPR000014">
    <property type="entry name" value="PAS"/>
</dbReference>
<evidence type="ECO:0000313" key="9">
    <source>
        <dbReference type="EMBL" id="SEI37398.1"/>
    </source>
</evidence>
<keyword evidence="4" id="KW-0808">Transferase</keyword>
<dbReference type="Pfam" id="PF13426">
    <property type="entry name" value="PAS_9"/>
    <property type="match status" value="1"/>
</dbReference>
<dbReference type="PANTHER" id="PTHR43304">
    <property type="entry name" value="PHYTOCHROME-LIKE PROTEIN CPH1"/>
    <property type="match status" value="1"/>
</dbReference>
<protein>
    <recommendedName>
        <fullName evidence="2">histidine kinase</fullName>
        <ecNumber evidence="2">2.7.13.3</ecNumber>
    </recommendedName>
</protein>
<dbReference type="Proteomes" id="UP000199532">
    <property type="component" value="Unassembled WGS sequence"/>
</dbReference>
<dbReference type="EMBL" id="FNXY01000001">
    <property type="protein sequence ID" value="SEI37398.1"/>
    <property type="molecule type" value="Genomic_DNA"/>
</dbReference>
<proteinExistence type="predicted"/>
<feature type="domain" description="PAC" evidence="8">
    <location>
        <begin position="257"/>
        <end position="309"/>
    </location>
</feature>
<dbReference type="STRING" id="408657.SAMN04487995_0121"/>
<feature type="transmembrane region" description="Helical" evidence="6">
    <location>
        <begin position="102"/>
        <end position="127"/>
    </location>
</feature>
<dbReference type="GO" id="GO:0004673">
    <property type="term" value="F:protein histidine kinase activity"/>
    <property type="evidence" value="ECO:0007669"/>
    <property type="project" value="UniProtKB-EC"/>
</dbReference>
<dbReference type="InterPro" id="IPR036890">
    <property type="entry name" value="HATPase_C_sf"/>
</dbReference>
<dbReference type="InterPro" id="IPR035965">
    <property type="entry name" value="PAS-like_dom_sf"/>
</dbReference>
<evidence type="ECO:0000256" key="1">
    <source>
        <dbReference type="ARBA" id="ARBA00000085"/>
    </source>
</evidence>
<keyword evidence="6" id="KW-1133">Transmembrane helix</keyword>